<keyword evidence="3" id="KW-1185">Reference proteome</keyword>
<name>A0A8H4J3D9_9PEZI</name>
<sequence length="91" mass="9645">MTGIVQSLENIVSSFFSLIGDVLNGILSAFQSVVAVIFTFFQQLAGLAQDAVSFLLHNIVIIGVIAAAAFFWLATQQQKRGGTVTGQKKAA</sequence>
<dbReference type="AlphaFoldDB" id="A0A8H4J3D9"/>
<keyword evidence="1" id="KW-0812">Transmembrane</keyword>
<reference evidence="2" key="1">
    <citation type="submission" date="2020-04" db="EMBL/GenBank/DDBJ databases">
        <title>Genome Assembly and Annotation of Botryosphaeria dothidea sdau 11-99, a Latent Pathogen of Apple Fruit Ring Rot in China.</title>
        <authorList>
            <person name="Yu C."/>
            <person name="Diao Y."/>
            <person name="Lu Q."/>
            <person name="Zhao J."/>
            <person name="Cui S."/>
            <person name="Peng C."/>
            <person name="He B."/>
            <person name="Liu H."/>
        </authorList>
    </citation>
    <scope>NUCLEOTIDE SEQUENCE [LARGE SCALE GENOMIC DNA]</scope>
    <source>
        <strain evidence="2">Sdau11-99</strain>
    </source>
</reference>
<evidence type="ECO:0000313" key="3">
    <source>
        <dbReference type="Proteomes" id="UP000572817"/>
    </source>
</evidence>
<accession>A0A8H4J3D9</accession>
<organism evidence="2 3">
    <name type="scientific">Botryosphaeria dothidea</name>
    <dbReference type="NCBI Taxonomy" id="55169"/>
    <lineage>
        <taxon>Eukaryota</taxon>
        <taxon>Fungi</taxon>
        <taxon>Dikarya</taxon>
        <taxon>Ascomycota</taxon>
        <taxon>Pezizomycotina</taxon>
        <taxon>Dothideomycetes</taxon>
        <taxon>Dothideomycetes incertae sedis</taxon>
        <taxon>Botryosphaeriales</taxon>
        <taxon>Botryosphaeriaceae</taxon>
        <taxon>Botryosphaeria</taxon>
    </lineage>
</organism>
<proteinExistence type="predicted"/>
<dbReference type="Proteomes" id="UP000572817">
    <property type="component" value="Unassembled WGS sequence"/>
</dbReference>
<comment type="caution">
    <text evidence="2">The sequence shown here is derived from an EMBL/GenBank/DDBJ whole genome shotgun (WGS) entry which is preliminary data.</text>
</comment>
<gene>
    <name evidence="2" type="ORF">GTA08_BOTSDO11800</name>
</gene>
<feature type="transmembrane region" description="Helical" evidence="1">
    <location>
        <begin position="22"/>
        <end position="42"/>
    </location>
</feature>
<evidence type="ECO:0000256" key="1">
    <source>
        <dbReference type="SAM" id="Phobius"/>
    </source>
</evidence>
<keyword evidence="1" id="KW-1133">Transmembrane helix</keyword>
<feature type="transmembrane region" description="Helical" evidence="1">
    <location>
        <begin position="54"/>
        <end position="74"/>
    </location>
</feature>
<protein>
    <submittedName>
        <fullName evidence="2">Uncharacterized protein</fullName>
    </submittedName>
</protein>
<dbReference type="EMBL" id="WWBZ02000002">
    <property type="protein sequence ID" value="KAF4312471.1"/>
    <property type="molecule type" value="Genomic_DNA"/>
</dbReference>
<evidence type="ECO:0000313" key="2">
    <source>
        <dbReference type="EMBL" id="KAF4312471.1"/>
    </source>
</evidence>
<dbReference type="OrthoDB" id="2561686at2759"/>
<keyword evidence="1" id="KW-0472">Membrane</keyword>